<evidence type="ECO:0000256" key="2">
    <source>
        <dbReference type="ARBA" id="ARBA00006479"/>
    </source>
</evidence>
<name>A0ABR7HS37_9FIRM</name>
<dbReference type="Pfam" id="PF00480">
    <property type="entry name" value="ROK"/>
    <property type="match status" value="1"/>
</dbReference>
<evidence type="ECO:0000313" key="5">
    <source>
        <dbReference type="Proteomes" id="UP000660021"/>
    </source>
</evidence>
<keyword evidence="3" id="KW-0119">Carbohydrate metabolism</keyword>
<dbReference type="Proteomes" id="UP000660021">
    <property type="component" value="Unassembled WGS sequence"/>
</dbReference>
<dbReference type="InterPro" id="IPR036390">
    <property type="entry name" value="WH_DNA-bd_sf"/>
</dbReference>
<reference evidence="4 5" key="1">
    <citation type="submission" date="2020-08" db="EMBL/GenBank/DDBJ databases">
        <title>Genome public.</title>
        <authorList>
            <person name="Liu C."/>
            <person name="Sun Q."/>
        </authorList>
    </citation>
    <scope>NUCLEOTIDE SEQUENCE [LARGE SCALE GENOMIC DNA]</scope>
    <source>
        <strain evidence="4 5">New-38</strain>
    </source>
</reference>
<dbReference type="PANTHER" id="PTHR18964:SF173">
    <property type="entry name" value="GLUCOKINASE"/>
    <property type="match status" value="1"/>
</dbReference>
<evidence type="ECO:0000256" key="1">
    <source>
        <dbReference type="ARBA" id="ARBA00002486"/>
    </source>
</evidence>
<dbReference type="Gene3D" id="3.30.420.40">
    <property type="match status" value="2"/>
</dbReference>
<proteinExistence type="inferred from homology"/>
<accession>A0ABR7HS37</accession>
<evidence type="ECO:0000256" key="3">
    <source>
        <dbReference type="ARBA" id="ARBA00022629"/>
    </source>
</evidence>
<dbReference type="SUPFAM" id="SSF46785">
    <property type="entry name" value="Winged helix' DNA-binding domain"/>
    <property type="match status" value="1"/>
</dbReference>
<keyword evidence="3" id="KW-0859">Xylose metabolism</keyword>
<dbReference type="InterPro" id="IPR043129">
    <property type="entry name" value="ATPase_NBD"/>
</dbReference>
<comment type="caution">
    <text evidence="4">The sequence shown here is derived from an EMBL/GenBank/DDBJ whole genome shotgun (WGS) entry which is preliminary data.</text>
</comment>
<organism evidence="4 5">
    <name type="scientific">Pseudoflavonifractor hominis</name>
    <dbReference type="NCBI Taxonomy" id="2763059"/>
    <lineage>
        <taxon>Bacteria</taxon>
        <taxon>Bacillati</taxon>
        <taxon>Bacillota</taxon>
        <taxon>Clostridia</taxon>
        <taxon>Eubacteriales</taxon>
        <taxon>Oscillospiraceae</taxon>
        <taxon>Pseudoflavonifractor</taxon>
    </lineage>
</organism>
<dbReference type="EMBL" id="JACOPR010000003">
    <property type="protein sequence ID" value="MBC5730333.1"/>
    <property type="molecule type" value="Genomic_DNA"/>
</dbReference>
<protein>
    <submittedName>
        <fullName evidence="4">ROK family transcriptional regulator</fullName>
    </submittedName>
</protein>
<comment type="function">
    <text evidence="1">Transcriptional repressor of xylose-utilizing enzymes.</text>
</comment>
<dbReference type="Gene3D" id="1.10.10.10">
    <property type="entry name" value="Winged helix-like DNA-binding domain superfamily/Winged helix DNA-binding domain"/>
    <property type="match status" value="1"/>
</dbReference>
<comment type="similarity">
    <text evidence="2">Belongs to the ROK (NagC/XylR) family.</text>
</comment>
<gene>
    <name evidence="4" type="ORF">H8S34_05740</name>
</gene>
<evidence type="ECO:0000313" key="4">
    <source>
        <dbReference type="EMBL" id="MBC5730333.1"/>
    </source>
</evidence>
<dbReference type="PROSITE" id="PS01125">
    <property type="entry name" value="ROK"/>
    <property type="match status" value="1"/>
</dbReference>
<dbReference type="PANTHER" id="PTHR18964">
    <property type="entry name" value="ROK (REPRESSOR, ORF, KINASE) FAMILY"/>
    <property type="match status" value="1"/>
</dbReference>
<keyword evidence="5" id="KW-1185">Reference proteome</keyword>
<dbReference type="InterPro" id="IPR049874">
    <property type="entry name" value="ROK_cs"/>
</dbReference>
<sequence length="391" mass="43456">MVAGKKVDRTLMHRNNTKLVLAAIRNAGEMSRAQAAEATGMSIVTVGRIVDELMARGVLREQEKENGNQVGRPPRVLSLERERLFCTSVCLEREYLHLGLVDPGGSLWAHEMEPVPEGEFTPEEILPWMAARLEAFLEKHRNREMRSTIGVVVPGIVDIDRGELEFSANFRWRNVAVTQYLHSRLPGYEFVLENDTKAIALAEHHFGACAGSRSMVVLSIGDGIGAAVILNGEIYRGRENMAGEIGHIILNPAGKICECGKVGCLQTHLSQRTILAEARTVYPNIDMKGLFDYFQRGDPFAVALITQVVEYTSIAINLLANTYAPEVVLLCGSMLRQNPIFSTLVERNYRSKLNEYMQNTFQLRFESFGVSGHLIGGGALALRHVLDEMCQ</sequence>
<dbReference type="SUPFAM" id="SSF53067">
    <property type="entry name" value="Actin-like ATPase domain"/>
    <property type="match status" value="1"/>
</dbReference>
<dbReference type="InterPro" id="IPR036388">
    <property type="entry name" value="WH-like_DNA-bd_sf"/>
</dbReference>
<dbReference type="InterPro" id="IPR000600">
    <property type="entry name" value="ROK"/>
</dbReference>